<keyword evidence="4" id="KW-1185">Reference proteome</keyword>
<proteinExistence type="predicted"/>
<dbReference type="PATRIC" id="fig|45658.7.peg.217"/>
<evidence type="ECO:0000313" key="4">
    <source>
        <dbReference type="Proteomes" id="UP000092528"/>
    </source>
</evidence>
<dbReference type="PROSITE" id="PS51257">
    <property type="entry name" value="PROKAR_LIPOPROTEIN"/>
    <property type="match status" value="1"/>
</dbReference>
<dbReference type="Pfam" id="PF02169">
    <property type="entry name" value="LPP20"/>
    <property type="match status" value="1"/>
</dbReference>
<dbReference type="Proteomes" id="UP000092528">
    <property type="component" value="Chromosome 1"/>
</dbReference>
<evidence type="ECO:0000313" key="3">
    <source>
        <dbReference type="EMBL" id="ANU35386.1"/>
    </source>
</evidence>
<feature type="chain" id="PRO_5008885460" description="Lipoprotein LPP20-like domain-containing protein" evidence="1">
    <location>
        <begin position="22"/>
        <end position="200"/>
    </location>
</feature>
<reference evidence="3 4" key="1">
    <citation type="submission" date="2016-07" db="EMBL/GenBank/DDBJ databases">
        <title>Genome sequencing of Vibrio scophthalmi strain VS-05, an isolated from Paralichthys olivaceus.</title>
        <authorList>
            <person name="Han H.-J."/>
        </authorList>
    </citation>
    <scope>NUCLEOTIDE SEQUENCE [LARGE SCALE GENOMIC DNA]</scope>
    <source>
        <strain evidence="3 4">VS-05</strain>
    </source>
</reference>
<dbReference type="AlphaFoldDB" id="A0A1C7F600"/>
<name>A0A1C7F600_9VIBR</name>
<feature type="domain" description="Lipoprotein LPP20-like" evidence="2">
    <location>
        <begin position="44"/>
        <end position="156"/>
    </location>
</feature>
<gene>
    <name evidence="3" type="ORF">VSVS05_00242</name>
</gene>
<accession>A0A1C7F600</accession>
<dbReference type="InterPro" id="IPR024952">
    <property type="entry name" value="LPP20-like_dom"/>
</dbReference>
<evidence type="ECO:0000256" key="1">
    <source>
        <dbReference type="SAM" id="SignalP"/>
    </source>
</evidence>
<dbReference type="EMBL" id="CP016414">
    <property type="protein sequence ID" value="ANU35386.1"/>
    <property type="molecule type" value="Genomic_DNA"/>
</dbReference>
<protein>
    <recommendedName>
        <fullName evidence="2">Lipoprotein LPP20-like domain-containing protein</fullName>
    </recommendedName>
</protein>
<organism evidence="3 4">
    <name type="scientific">Vibrio scophthalmi</name>
    <dbReference type="NCBI Taxonomy" id="45658"/>
    <lineage>
        <taxon>Bacteria</taxon>
        <taxon>Pseudomonadati</taxon>
        <taxon>Pseudomonadota</taxon>
        <taxon>Gammaproteobacteria</taxon>
        <taxon>Vibrionales</taxon>
        <taxon>Vibrionaceae</taxon>
        <taxon>Vibrio</taxon>
    </lineage>
</organism>
<keyword evidence="1" id="KW-0732">Signal</keyword>
<feature type="signal peptide" evidence="1">
    <location>
        <begin position="1"/>
        <end position="21"/>
    </location>
</feature>
<evidence type="ECO:0000259" key="2">
    <source>
        <dbReference type="Pfam" id="PF02169"/>
    </source>
</evidence>
<sequence>MINKTLVAASLTLLLSACSNIQTVEQSQDFAACTFPDSPSENAPGWVCDITPTDLAISATGYAKKSAAGMGIMKKVALANAQVILAAQLKAQVSNKFSQLMDSSVTSGVEDAALESVHEKIEDITENVVSQSLSGARIQMSMVSPKGGLYLLIGMDQATYNANISKAVDELNNDSKLWDTFNSEQAAKELQQALESMKQQ</sequence>